<accession>A0A0D3JAQ5</accession>
<dbReference type="RefSeq" id="XP_005781266.1">
    <property type="nucleotide sequence ID" value="XM_005781209.1"/>
</dbReference>
<dbReference type="Gene3D" id="1.10.510.10">
    <property type="entry name" value="Transferase(Phosphotransferase) domain 1"/>
    <property type="match status" value="1"/>
</dbReference>
<dbReference type="HOGENOM" id="CLU_1900168_0_0_1"/>
<evidence type="ECO:0000313" key="1">
    <source>
        <dbReference type="EnsemblProtists" id="EOD20590"/>
    </source>
</evidence>
<dbReference type="EnsemblProtists" id="EOD28837">
    <property type="protein sequence ID" value="EOD28837"/>
    <property type="gene ID" value="EMIHUDRAFT_234506"/>
</dbReference>
<dbReference type="GeneID" id="17274383"/>
<sequence>MMQIVQGPPAELDPARAASARLRDFVATALVKERMLMVQSHCSIKPSPRRAMLQDPAGRPSAAEMLAHPFLRVASQGELNDIVQAQTPPLRRRRLALAEQHFSDGGQPPGLTTLSHRLRRQSLQRAAGCPLRAE</sequence>
<dbReference type="GeneID" id="17266137"/>
<evidence type="ECO:0008006" key="3">
    <source>
        <dbReference type="Google" id="ProtNLM"/>
    </source>
</evidence>
<reference evidence="1" key="2">
    <citation type="submission" date="2024-10" db="UniProtKB">
        <authorList>
            <consortium name="EnsemblProtists"/>
        </authorList>
    </citation>
    <scope>IDENTIFICATION</scope>
</reference>
<dbReference type="PaxDb" id="2903-EOD20590"/>
<dbReference type="AlphaFoldDB" id="A0A0D3JAQ5"/>
<dbReference type="KEGG" id="ehx:EMIHUDRAFT_234506"/>
<keyword evidence="2" id="KW-1185">Reference proteome</keyword>
<proteinExistence type="predicted"/>
<evidence type="ECO:0000313" key="2">
    <source>
        <dbReference type="Proteomes" id="UP000013827"/>
    </source>
</evidence>
<reference evidence="2" key="1">
    <citation type="journal article" date="2013" name="Nature">
        <title>Pan genome of the phytoplankton Emiliania underpins its global distribution.</title>
        <authorList>
            <person name="Read B.A."/>
            <person name="Kegel J."/>
            <person name="Klute M.J."/>
            <person name="Kuo A."/>
            <person name="Lefebvre S.C."/>
            <person name="Maumus F."/>
            <person name="Mayer C."/>
            <person name="Miller J."/>
            <person name="Monier A."/>
            <person name="Salamov A."/>
            <person name="Young J."/>
            <person name="Aguilar M."/>
            <person name="Claverie J.M."/>
            <person name="Frickenhaus S."/>
            <person name="Gonzalez K."/>
            <person name="Herman E.K."/>
            <person name="Lin Y.C."/>
            <person name="Napier J."/>
            <person name="Ogata H."/>
            <person name="Sarno A.F."/>
            <person name="Shmutz J."/>
            <person name="Schroeder D."/>
            <person name="de Vargas C."/>
            <person name="Verret F."/>
            <person name="von Dassow P."/>
            <person name="Valentin K."/>
            <person name="Van de Peer Y."/>
            <person name="Wheeler G."/>
            <person name="Dacks J.B."/>
            <person name="Delwiche C.F."/>
            <person name="Dyhrman S.T."/>
            <person name="Glockner G."/>
            <person name="John U."/>
            <person name="Richards T."/>
            <person name="Worden A.Z."/>
            <person name="Zhang X."/>
            <person name="Grigoriev I.V."/>
            <person name="Allen A.E."/>
            <person name="Bidle K."/>
            <person name="Borodovsky M."/>
            <person name="Bowler C."/>
            <person name="Brownlee C."/>
            <person name="Cock J.M."/>
            <person name="Elias M."/>
            <person name="Gladyshev V.N."/>
            <person name="Groth M."/>
            <person name="Guda C."/>
            <person name="Hadaegh A."/>
            <person name="Iglesias-Rodriguez M.D."/>
            <person name="Jenkins J."/>
            <person name="Jones B.M."/>
            <person name="Lawson T."/>
            <person name="Leese F."/>
            <person name="Lindquist E."/>
            <person name="Lobanov A."/>
            <person name="Lomsadze A."/>
            <person name="Malik S.B."/>
            <person name="Marsh M.E."/>
            <person name="Mackinder L."/>
            <person name="Mock T."/>
            <person name="Mueller-Roeber B."/>
            <person name="Pagarete A."/>
            <person name="Parker M."/>
            <person name="Probert I."/>
            <person name="Quesneville H."/>
            <person name="Raines C."/>
            <person name="Rensing S.A."/>
            <person name="Riano-Pachon D.M."/>
            <person name="Richier S."/>
            <person name="Rokitta S."/>
            <person name="Shiraiwa Y."/>
            <person name="Soanes D.M."/>
            <person name="van der Giezen M."/>
            <person name="Wahlund T.M."/>
            <person name="Williams B."/>
            <person name="Wilson W."/>
            <person name="Wolfe G."/>
            <person name="Wurch L.L."/>
        </authorList>
    </citation>
    <scope>NUCLEOTIDE SEQUENCE</scope>
</reference>
<dbReference type="KEGG" id="ehx:EMIHUDRAFT_208530"/>
<dbReference type="Proteomes" id="UP000013827">
    <property type="component" value="Unassembled WGS sequence"/>
</dbReference>
<protein>
    <recommendedName>
        <fullName evidence="3">Protein kinase domain-containing protein</fullName>
    </recommendedName>
</protein>
<name>A0A0D3JAQ5_EMIH1</name>
<dbReference type="EnsemblProtists" id="EOD20590">
    <property type="protein sequence ID" value="EOD20590"/>
    <property type="gene ID" value="EMIHUDRAFT_208530"/>
</dbReference>
<dbReference type="RefSeq" id="XP_005773019.1">
    <property type="nucleotide sequence ID" value="XM_005772962.1"/>
</dbReference>
<organism evidence="1 2">
    <name type="scientific">Emiliania huxleyi (strain CCMP1516)</name>
    <dbReference type="NCBI Taxonomy" id="280463"/>
    <lineage>
        <taxon>Eukaryota</taxon>
        <taxon>Haptista</taxon>
        <taxon>Haptophyta</taxon>
        <taxon>Prymnesiophyceae</taxon>
        <taxon>Isochrysidales</taxon>
        <taxon>Noelaerhabdaceae</taxon>
        <taxon>Emiliania</taxon>
    </lineage>
</organism>